<keyword evidence="5" id="KW-1185">Reference proteome</keyword>
<organism evidence="3 5">
    <name type="scientific">Neospora caninum (strain Liverpool)</name>
    <dbReference type="NCBI Taxonomy" id="572307"/>
    <lineage>
        <taxon>Eukaryota</taxon>
        <taxon>Sar</taxon>
        <taxon>Alveolata</taxon>
        <taxon>Apicomplexa</taxon>
        <taxon>Conoidasida</taxon>
        <taxon>Coccidia</taxon>
        <taxon>Eucoccidiorida</taxon>
        <taxon>Eimeriorina</taxon>
        <taxon>Sarcocystidae</taxon>
        <taxon>Neospora</taxon>
    </lineage>
</organism>
<evidence type="ECO:0000313" key="3">
    <source>
        <dbReference type="EMBL" id="CBZ55604.1"/>
    </source>
</evidence>
<reference evidence="3" key="2">
    <citation type="submission" date="2011-03" db="EMBL/GenBank/DDBJ databases">
        <title>Comparative genomics and transcriptomics of Neospora caninum and Toxoplasma gondii.</title>
        <authorList>
            <person name="Reid A.J."/>
            <person name="Sohal A."/>
            <person name="Harris D."/>
            <person name="Quail M."/>
            <person name="Sanders M."/>
            <person name="Berriman M."/>
            <person name="Wastling J.M."/>
            <person name="Pain A."/>
        </authorList>
    </citation>
    <scope>NUCLEOTIDE SEQUENCE</scope>
    <source>
        <strain evidence="3">Liverpool</strain>
    </source>
</reference>
<dbReference type="EMBL" id="FR823393">
    <property type="protein sequence ID" value="CBZ55604.1"/>
    <property type="molecule type" value="Genomic_DNA"/>
</dbReference>
<dbReference type="EMBL" id="LN714487">
    <property type="protein sequence ID" value="CEL70346.1"/>
    <property type="molecule type" value="Genomic_DNA"/>
</dbReference>
<feature type="region of interest" description="Disordered" evidence="1">
    <location>
        <begin position="1"/>
        <end position="54"/>
    </location>
</feature>
<gene>
    <name evidence="4" type="ORF">BN1204_060290</name>
    <name evidence="3" type="ORF">NCLIV_060290</name>
</gene>
<accession>F0VPF8</accession>
<evidence type="ECO:0000313" key="4">
    <source>
        <dbReference type="EMBL" id="CEL70346.1"/>
    </source>
</evidence>
<dbReference type="Proteomes" id="UP000007494">
    <property type="component" value="Chromosome XII"/>
</dbReference>
<keyword evidence="2" id="KW-0812">Transmembrane</keyword>
<name>F0VPF8_NEOCL</name>
<keyword evidence="2" id="KW-1133">Transmembrane helix</keyword>
<evidence type="ECO:0000313" key="5">
    <source>
        <dbReference type="Proteomes" id="UP000007494"/>
    </source>
</evidence>
<feature type="transmembrane region" description="Helical" evidence="2">
    <location>
        <begin position="59"/>
        <end position="78"/>
    </location>
</feature>
<dbReference type="VEuPathDB" id="ToxoDB:NCLIV_060290"/>
<proteinExistence type="predicted"/>
<reference evidence="5" key="3">
    <citation type="journal article" date="2012" name="PLoS Pathog.">
        <title>Comparative genomics of the apicomplexan parasites Toxoplasma gondii and Neospora caninum: Coccidia differing in host range and transmission strategy.</title>
        <authorList>
            <person name="Reid A.J."/>
            <person name="Vermont S.J."/>
            <person name="Cotton J.A."/>
            <person name="Harris D."/>
            <person name="Hill-Cawthorne G.A."/>
            <person name="Konen-Waisman S."/>
            <person name="Latham S.M."/>
            <person name="Mourier T."/>
            <person name="Norton R."/>
            <person name="Quail M.A."/>
            <person name="Sanders M."/>
            <person name="Shanmugam D."/>
            <person name="Sohal A."/>
            <person name="Wasmuth J.D."/>
            <person name="Brunk B."/>
            <person name="Grigg M.E."/>
            <person name="Howard J.C."/>
            <person name="Parkinson J."/>
            <person name="Roos D.S."/>
            <person name="Trees A.J."/>
            <person name="Berriman M."/>
            <person name="Pain A."/>
            <person name="Wastling J.M."/>
        </authorList>
    </citation>
    <scope>NUCLEOTIDE SEQUENCE [LARGE SCALE GENOMIC DNA]</scope>
    <source>
        <strain evidence="5">Liverpool</strain>
    </source>
</reference>
<protein>
    <recommendedName>
        <fullName evidence="6">Toxoplasma gondii family B protein</fullName>
    </recommendedName>
</protein>
<evidence type="ECO:0000256" key="1">
    <source>
        <dbReference type="SAM" id="MobiDB-lite"/>
    </source>
</evidence>
<dbReference type="GeneID" id="13445691"/>
<dbReference type="InParanoid" id="F0VPF8"/>
<dbReference type="OMA" id="HSKKRIA"/>
<sequence>MTAEVVDSIPVTDNGDATSAVSRTAIPAEAEQEGTRDAVKRSRRSGTKMAEPRHSKKRIAALVGAVLTAAVGVLLAAVKLHQCRQEVLKNTSDATEGTTGRRLAAGGNGDGICVSVAAAGPGYRQAGSVPVVFVRCTSQPLQLSASP</sequence>
<evidence type="ECO:0000256" key="2">
    <source>
        <dbReference type="SAM" id="Phobius"/>
    </source>
</evidence>
<keyword evidence="2" id="KW-0472">Membrane</keyword>
<dbReference type="RefSeq" id="XP_003885632.1">
    <property type="nucleotide sequence ID" value="XM_003885583.1"/>
</dbReference>
<evidence type="ECO:0008006" key="6">
    <source>
        <dbReference type="Google" id="ProtNLM"/>
    </source>
</evidence>
<dbReference type="AlphaFoldDB" id="F0VPF8"/>
<dbReference type="eggNOG" id="ENOG502TM9G">
    <property type="taxonomic scope" value="Eukaryota"/>
</dbReference>
<reference evidence="4" key="4">
    <citation type="journal article" date="2015" name="PLoS ONE">
        <title>Comprehensive Evaluation of Toxoplasma gondii VEG and Neospora caninum LIV Genomes with Tachyzoite Stage Transcriptome and Proteome Defines Novel Transcript Features.</title>
        <authorList>
            <person name="Ramaprasad A."/>
            <person name="Mourier T."/>
            <person name="Naeem R."/>
            <person name="Malas T.B."/>
            <person name="Moussa E."/>
            <person name="Panigrahi A."/>
            <person name="Vermont S.J."/>
            <person name="Otto T.D."/>
            <person name="Wastling J."/>
            <person name="Pain A."/>
        </authorList>
    </citation>
    <scope>NUCLEOTIDE SEQUENCE</scope>
    <source>
        <strain evidence="4">Liverpool</strain>
    </source>
</reference>
<reference evidence="3" key="1">
    <citation type="submission" date="2011-02" db="EMBL/GenBank/DDBJ databases">
        <authorList>
            <person name="Aslett M."/>
        </authorList>
    </citation>
    <scope>NUCLEOTIDE SEQUENCE</scope>
    <source>
        <strain evidence="3">Liverpool</strain>
    </source>
</reference>